<feature type="domain" description="AAA+ ATPase" evidence="13">
    <location>
        <begin position="288"/>
        <end position="423"/>
    </location>
</feature>
<evidence type="ECO:0000256" key="9">
    <source>
        <dbReference type="NCBIfam" id="TIGR00362"/>
    </source>
</evidence>
<dbReference type="GO" id="GO:0008289">
    <property type="term" value="F:lipid binding"/>
    <property type="evidence" value="ECO:0007669"/>
    <property type="project" value="UniProtKB-KW"/>
</dbReference>
<dbReference type="GO" id="GO:0006270">
    <property type="term" value="P:DNA replication initiation"/>
    <property type="evidence" value="ECO:0007669"/>
    <property type="project" value="UniProtKB-UniRule"/>
</dbReference>
<feature type="binding site" evidence="8">
    <location>
        <position position="303"/>
    </location>
    <ligand>
        <name>ATP</name>
        <dbReference type="ChEBI" id="CHEBI:30616"/>
    </ligand>
</feature>
<accession>J3JJK5</accession>
<feature type="binding site" evidence="8">
    <location>
        <position position="299"/>
    </location>
    <ligand>
        <name>ATP</name>
        <dbReference type="ChEBI" id="CHEBI:30616"/>
    </ligand>
</feature>
<feature type="domain" description="Chromosomal replication initiator DnaA C-terminal" evidence="14">
    <location>
        <begin position="505"/>
        <end position="574"/>
    </location>
</feature>
<evidence type="ECO:0000256" key="12">
    <source>
        <dbReference type="SAM" id="MobiDB-lite"/>
    </source>
</evidence>
<dbReference type="InterPro" id="IPR018312">
    <property type="entry name" value="Chromosome_initiator_DnaA_CS"/>
</dbReference>
<dbReference type="InterPro" id="IPR001957">
    <property type="entry name" value="Chromosome_initiator_DnaA"/>
</dbReference>
<dbReference type="InterPro" id="IPR027417">
    <property type="entry name" value="P-loop_NTPase"/>
</dbReference>
<dbReference type="SUPFAM" id="SSF52540">
    <property type="entry name" value="P-loop containing nucleoside triphosphate hydrolases"/>
    <property type="match status" value="1"/>
</dbReference>
<feature type="compositionally biased region" description="Low complexity" evidence="12">
    <location>
        <begin position="192"/>
        <end position="223"/>
    </location>
</feature>
<keyword evidence="5 8" id="KW-0067">ATP-binding</keyword>
<protein>
    <recommendedName>
        <fullName evidence="8 9">Chromosomal replication initiator protein DnaA</fullName>
    </recommendedName>
</protein>
<dbReference type="GO" id="GO:0006275">
    <property type="term" value="P:regulation of DNA replication"/>
    <property type="evidence" value="ECO:0007669"/>
    <property type="project" value="UniProtKB-UniRule"/>
</dbReference>
<feature type="binding site" evidence="8">
    <location>
        <position position="301"/>
    </location>
    <ligand>
        <name>ATP</name>
        <dbReference type="ChEBI" id="CHEBI:30616"/>
    </ligand>
</feature>
<dbReference type="SMART" id="SM00760">
    <property type="entry name" value="Bac_DnaA_C"/>
    <property type="match status" value="1"/>
</dbReference>
<evidence type="ECO:0000256" key="4">
    <source>
        <dbReference type="ARBA" id="ARBA00022741"/>
    </source>
</evidence>
<dbReference type="InterPro" id="IPR013159">
    <property type="entry name" value="DnaA_C"/>
</dbReference>
<feature type="region of interest" description="Domain IV, binds dsDNA" evidence="8">
    <location>
        <begin position="477"/>
        <end position="603"/>
    </location>
</feature>
<dbReference type="EMBL" id="ALJK01000149">
    <property type="protein sequence ID" value="EJN84506.1"/>
    <property type="molecule type" value="Genomic_DNA"/>
</dbReference>
<dbReference type="HAMAP" id="MF_00377">
    <property type="entry name" value="DnaA_bact"/>
    <property type="match status" value="1"/>
</dbReference>
<sequence length="603" mass="64430">MMGRPVKTVRFARSTDPCHHRRSVLADTGQVVLTGFIIHADQESVVPDAANTKWLSALEVLSSSGELGQGKMSMIRMTHLIDVDGTLVLVVGSAFAKDIVEQARGPIGAAVTQVWGRPMPIEVTVDTSSEVSRAPMPPVAPEPVNLATVSPSHSPSHSLSGSSPVSAPLAPAGPAPTDGSAVPAYGQSIGEPPAHSASAPSPAPRSQASAASASSPTSGSLPAMSGFPGAYSPGTAGPQSASGLLTPTAANDVSQLNPRYTFDTYVTGSSNRFAHATALAVAEAPARAYNPLFIYGGSGLGKTHLLHAIGHYSQTLNPGIRVKYVNSEVFVSDFIACVRDGNQDDGRMEGFKRRYREVDILLVDDIQFLQGKESTLEEFFHTFNSLHSSGKQVVLTSDQPPKALGGLDERLRSRFEWGLLADVQPPDLETRIAILSRKGTAEGLDLPFDVLEYIASRITTNIRELEGALIRVTAFASLNKQPVDQTLAEMVLKDIISDPEGQEITTSLIMGQTADYFGITIDDLCSANRSRTMVSARHIAMYLCRELTDLSLPKIGREFGGRDHTTVMSADKKIRTLMAERRSTFNQVTELTSRIKQAAQSPA</sequence>
<keyword evidence="6 8" id="KW-0446">Lipid-binding</keyword>
<keyword evidence="7 8" id="KW-0238">DNA-binding</keyword>
<feature type="compositionally biased region" description="Polar residues" evidence="12">
    <location>
        <begin position="237"/>
        <end position="246"/>
    </location>
</feature>
<dbReference type="Gene3D" id="1.10.1750.10">
    <property type="match status" value="1"/>
</dbReference>
<dbReference type="FunFam" id="3.40.50.300:FF:000668">
    <property type="entry name" value="Chromosomal replication initiator protein DnaA"/>
    <property type="match status" value="1"/>
</dbReference>
<evidence type="ECO:0000259" key="14">
    <source>
        <dbReference type="SMART" id="SM00760"/>
    </source>
</evidence>
<keyword evidence="2 8" id="KW-0963">Cytoplasm</keyword>
<evidence type="ECO:0000256" key="10">
    <source>
        <dbReference type="RuleBase" id="RU000577"/>
    </source>
</evidence>
<dbReference type="InterPro" id="IPR013317">
    <property type="entry name" value="DnaA_dom"/>
</dbReference>
<dbReference type="Pfam" id="PF00308">
    <property type="entry name" value="Bac_DnaA"/>
    <property type="match status" value="1"/>
</dbReference>
<feature type="binding site" evidence="8">
    <location>
        <position position="302"/>
    </location>
    <ligand>
        <name>ATP</name>
        <dbReference type="ChEBI" id="CHEBI:30616"/>
    </ligand>
</feature>
<organism evidence="15 16">
    <name type="scientific">Actinomyces naeslundii (strain ATCC 12104 / DSM 43013 / CCUG 2238 / JCM 8349 / NCTC 10301 / Howell 279)</name>
    <dbReference type="NCBI Taxonomy" id="1115803"/>
    <lineage>
        <taxon>Bacteria</taxon>
        <taxon>Bacillati</taxon>
        <taxon>Actinomycetota</taxon>
        <taxon>Actinomycetes</taxon>
        <taxon>Actinomycetales</taxon>
        <taxon>Actinomycetaceae</taxon>
        <taxon>Actinomyces</taxon>
    </lineage>
</organism>
<dbReference type="Pfam" id="PF08299">
    <property type="entry name" value="Bac_DnaA_C"/>
    <property type="match status" value="1"/>
</dbReference>
<evidence type="ECO:0000256" key="8">
    <source>
        <dbReference type="HAMAP-Rule" id="MF_00377"/>
    </source>
</evidence>
<dbReference type="PRINTS" id="PR00051">
    <property type="entry name" value="DNAA"/>
</dbReference>
<reference evidence="15 16" key="1">
    <citation type="submission" date="2012-07" db="EMBL/GenBank/DDBJ databases">
        <authorList>
            <person name="Durkin A.S."/>
            <person name="McCorrison J."/>
            <person name="Torralba M."/>
            <person name="Gillis M."/>
            <person name="Methe B."/>
            <person name="Sutton G."/>
            <person name="Nelson K.E."/>
        </authorList>
    </citation>
    <scope>NUCLEOTIDE SEQUENCE [LARGE SCALE GENOMIC DNA]</scope>
    <source>
        <strain evidence="16">ATCC 12104 / DSM 43013 / CCUG 2238 / JCM 8349 / NCTC 10301 / Howell 279</strain>
    </source>
</reference>
<evidence type="ECO:0000313" key="15">
    <source>
        <dbReference type="EMBL" id="EJN84506.1"/>
    </source>
</evidence>
<dbReference type="CDD" id="cd00009">
    <property type="entry name" value="AAA"/>
    <property type="match status" value="1"/>
</dbReference>
<comment type="subcellular location">
    <subcellularLocation>
        <location evidence="8">Cytoplasm</location>
    </subcellularLocation>
</comment>
<evidence type="ECO:0000256" key="1">
    <source>
        <dbReference type="ARBA" id="ARBA00006583"/>
    </source>
</evidence>
<gene>
    <name evidence="8 15" type="primary">dnaA</name>
    <name evidence="15" type="ORF">HMPREF1129_2706</name>
</gene>
<dbReference type="PANTHER" id="PTHR30050">
    <property type="entry name" value="CHROMOSOMAL REPLICATION INITIATOR PROTEIN DNAA"/>
    <property type="match status" value="1"/>
</dbReference>
<feature type="region of interest" description="Domain I, interacts with DnaA modulators" evidence="8">
    <location>
        <begin position="1"/>
        <end position="198"/>
    </location>
</feature>
<keyword evidence="3 8" id="KW-0235">DNA replication</keyword>
<evidence type="ECO:0000256" key="2">
    <source>
        <dbReference type="ARBA" id="ARBA00022490"/>
    </source>
</evidence>
<proteinExistence type="inferred from homology"/>
<dbReference type="InterPro" id="IPR003593">
    <property type="entry name" value="AAA+_ATPase"/>
</dbReference>
<evidence type="ECO:0000259" key="13">
    <source>
        <dbReference type="SMART" id="SM00382"/>
    </source>
</evidence>
<evidence type="ECO:0000256" key="6">
    <source>
        <dbReference type="ARBA" id="ARBA00023121"/>
    </source>
</evidence>
<dbReference type="GO" id="GO:0005886">
    <property type="term" value="C:plasma membrane"/>
    <property type="evidence" value="ECO:0007669"/>
    <property type="project" value="TreeGrafter"/>
</dbReference>
<comment type="domain">
    <text evidence="8">Domain I is involved in oligomerization and binding regulators, domain II is flexibile and of varying length in different bacteria, domain III forms the AAA+ region, while domain IV binds dsDNA.</text>
</comment>
<keyword evidence="4 8" id="KW-0547">Nucleotide-binding</keyword>
<dbReference type="AlphaFoldDB" id="J3JJK5"/>
<dbReference type="FunFam" id="1.10.1750.10:FF:000002">
    <property type="entry name" value="Chromosomal replication initiator protein DnaA"/>
    <property type="match status" value="1"/>
</dbReference>
<feature type="region of interest" description="Disordered" evidence="12">
    <location>
        <begin position="127"/>
        <end position="246"/>
    </location>
</feature>
<evidence type="ECO:0000313" key="16">
    <source>
        <dbReference type="Proteomes" id="UP000007814"/>
    </source>
</evidence>
<dbReference type="CDD" id="cd06571">
    <property type="entry name" value="Bac_DnaA_C"/>
    <property type="match status" value="1"/>
</dbReference>
<evidence type="ECO:0000256" key="11">
    <source>
        <dbReference type="RuleBase" id="RU004227"/>
    </source>
</evidence>
<evidence type="ECO:0000256" key="3">
    <source>
        <dbReference type="ARBA" id="ARBA00022705"/>
    </source>
</evidence>
<dbReference type="GO" id="GO:0005737">
    <property type="term" value="C:cytoplasm"/>
    <property type="evidence" value="ECO:0007669"/>
    <property type="project" value="UniProtKB-SubCell"/>
</dbReference>
<dbReference type="GO" id="GO:0003688">
    <property type="term" value="F:DNA replication origin binding"/>
    <property type="evidence" value="ECO:0007669"/>
    <property type="project" value="UniProtKB-UniRule"/>
</dbReference>
<dbReference type="Gene3D" id="1.10.8.60">
    <property type="match status" value="1"/>
</dbReference>
<dbReference type="PANTHER" id="PTHR30050:SF2">
    <property type="entry name" value="CHROMOSOMAL REPLICATION INITIATOR PROTEIN DNAA"/>
    <property type="match status" value="1"/>
</dbReference>
<comment type="similarity">
    <text evidence="1 8 11">Belongs to the DnaA family.</text>
</comment>
<dbReference type="FunFam" id="1.10.8.60:FF:000003">
    <property type="entry name" value="Chromosomal replication initiator protein DnaA"/>
    <property type="match status" value="1"/>
</dbReference>
<dbReference type="eggNOG" id="COG0593">
    <property type="taxonomic scope" value="Bacteria"/>
</dbReference>
<dbReference type="PROSITE" id="PS01008">
    <property type="entry name" value="DNAA"/>
    <property type="match status" value="1"/>
</dbReference>
<evidence type="ECO:0000256" key="7">
    <source>
        <dbReference type="ARBA" id="ARBA00023125"/>
    </source>
</evidence>
<dbReference type="SMART" id="SM00382">
    <property type="entry name" value="AAA"/>
    <property type="match status" value="1"/>
</dbReference>
<comment type="function">
    <text evidence="8 10">Plays an essential role in the initiation and regulation of chromosomal replication. ATP-DnaA binds to the origin of replication (oriC) to initiate formation of the DNA replication initiation complex once per cell cycle. Binds the DnaA box (a 9 base pair repeat at the origin) and separates the double-stranded (ds)DNA. Forms a right-handed helical filament on oriC DNA; dsDNA binds to the exterior of the filament while single-stranded (ss)DNA is stabiized in the filament's interior. The ATP-DnaA-oriC complex binds and stabilizes one strand of the AT-rich DNA unwinding element (DUE), permitting loading of DNA polymerase. After initiation quickly degrades to an ADP-DnaA complex that is not apt for DNA replication. Binds acidic phospholipids.</text>
</comment>
<dbReference type="Gene3D" id="3.40.50.300">
    <property type="entry name" value="P-loop containing nucleotide triphosphate hydrolases"/>
    <property type="match status" value="1"/>
</dbReference>
<dbReference type="InterPro" id="IPR020591">
    <property type="entry name" value="Chromosome_initiator_DnaA-like"/>
</dbReference>
<dbReference type="SUPFAM" id="SSF48295">
    <property type="entry name" value="TrpR-like"/>
    <property type="match status" value="1"/>
</dbReference>
<evidence type="ECO:0000256" key="5">
    <source>
        <dbReference type="ARBA" id="ARBA00022840"/>
    </source>
</evidence>
<comment type="caution">
    <text evidence="15">The sequence shown here is derived from an EMBL/GenBank/DDBJ whole genome shotgun (WGS) entry which is preliminary data.</text>
</comment>
<dbReference type="NCBIfam" id="TIGR00362">
    <property type="entry name" value="DnaA"/>
    <property type="match status" value="1"/>
</dbReference>
<dbReference type="NCBIfam" id="NF010686">
    <property type="entry name" value="PRK14086.1"/>
    <property type="match status" value="1"/>
</dbReference>
<name>J3JJK5_ACTNH</name>
<dbReference type="InterPro" id="IPR010921">
    <property type="entry name" value="Trp_repressor/repl_initiator"/>
</dbReference>
<comment type="subunit">
    <text evidence="8">Oligomerizes as a right-handed, spiral filament on DNA at oriC.</text>
</comment>
<dbReference type="PATRIC" id="fig|1115803.3.peg.1735"/>
<feature type="compositionally biased region" description="Low complexity" evidence="12">
    <location>
        <begin position="147"/>
        <end position="177"/>
    </location>
</feature>
<comment type="caution">
    <text evidence="8">Lacks conserved residue(s) required for the propagation of feature annotation.</text>
</comment>
<dbReference type="GO" id="GO:0005524">
    <property type="term" value="F:ATP binding"/>
    <property type="evidence" value="ECO:0007669"/>
    <property type="project" value="UniProtKB-UniRule"/>
</dbReference>
<dbReference type="Proteomes" id="UP000007814">
    <property type="component" value="Unassembled WGS sequence"/>
</dbReference>